<accession>A0A423XIT3</accession>
<evidence type="ECO:0000256" key="1">
    <source>
        <dbReference type="ARBA" id="ARBA00022679"/>
    </source>
</evidence>
<gene>
    <name evidence="2" type="ORF">VPNG_02582</name>
</gene>
<name>A0A423XIT3_9PEZI</name>
<evidence type="ECO:0000313" key="2">
    <source>
        <dbReference type="EMBL" id="ROW15970.1"/>
    </source>
</evidence>
<protein>
    <recommendedName>
        <fullName evidence="4">Condensation domain-containing protein</fullName>
    </recommendedName>
</protein>
<evidence type="ECO:0008006" key="4">
    <source>
        <dbReference type="Google" id="ProtNLM"/>
    </source>
</evidence>
<comment type="caution">
    <text evidence="2">The sequence shown here is derived from an EMBL/GenBank/DDBJ whole genome shotgun (WGS) entry which is preliminary data.</text>
</comment>
<dbReference type="Pfam" id="PF02458">
    <property type="entry name" value="Transferase"/>
    <property type="match status" value="1"/>
</dbReference>
<organism evidence="2 3">
    <name type="scientific">Cytospora leucostoma</name>
    <dbReference type="NCBI Taxonomy" id="1230097"/>
    <lineage>
        <taxon>Eukaryota</taxon>
        <taxon>Fungi</taxon>
        <taxon>Dikarya</taxon>
        <taxon>Ascomycota</taxon>
        <taxon>Pezizomycotina</taxon>
        <taxon>Sordariomycetes</taxon>
        <taxon>Sordariomycetidae</taxon>
        <taxon>Diaporthales</taxon>
        <taxon>Cytosporaceae</taxon>
        <taxon>Cytospora</taxon>
    </lineage>
</organism>
<keyword evidence="3" id="KW-1185">Reference proteome</keyword>
<sequence>MQRLSSFAQAASRQYTQAVYCFPYDYYTSKKATTEHLRSSIQRLEEQFPLLAGTLHMSPEEGIVSVRPGGGKIPFQVFITGGQQLAPTDDLTYFDCYYSLLASRGFPPQAFVQDFLKLDGELGLGKGPVPVSHVRATFIPEGLLIWLSIHHTVADDHCLGLFAGCFAAATRREPIPSGTPMSPVLNLPKDPVWAPATLMTLGRACPEFDILLYPGESPSLPDALPGGLPLSEIPKTGKIFIFRLDRLEHLRSLIYNASDPEAEPPSIDACLTALTMAYVTQARLETESGSAPEDDNPYTAKLVTPVNWRDCVGRGVAADYFGNAVITLLTRIPLGEVKDACADGTMAAMARLVAKISASVATVDEEAVLKRDALFHRVGDTRRLLLRVDSRRPADLEFSSWRRTLGADTPWNIPGVLSGRPDAIRRVRGDWNIGNALVLPARLNSRVYELQLSLPKVSMDALCQNEGWMAWVDKVVG</sequence>
<dbReference type="GO" id="GO:0044550">
    <property type="term" value="P:secondary metabolite biosynthetic process"/>
    <property type="evidence" value="ECO:0007669"/>
    <property type="project" value="TreeGrafter"/>
</dbReference>
<keyword evidence="1" id="KW-0808">Transferase</keyword>
<dbReference type="PANTHER" id="PTHR31642">
    <property type="entry name" value="TRICHOTHECENE 3-O-ACETYLTRANSFERASE"/>
    <property type="match status" value="1"/>
</dbReference>
<dbReference type="STRING" id="1230097.A0A423XIT3"/>
<dbReference type="EMBL" id="LKEB01000007">
    <property type="protein sequence ID" value="ROW15970.1"/>
    <property type="molecule type" value="Genomic_DNA"/>
</dbReference>
<dbReference type="InterPro" id="IPR023213">
    <property type="entry name" value="CAT-like_dom_sf"/>
</dbReference>
<dbReference type="Proteomes" id="UP000285146">
    <property type="component" value="Unassembled WGS sequence"/>
</dbReference>
<dbReference type="InParanoid" id="A0A423XIT3"/>
<dbReference type="Gene3D" id="3.30.559.10">
    <property type="entry name" value="Chloramphenicol acetyltransferase-like domain"/>
    <property type="match status" value="2"/>
</dbReference>
<dbReference type="OrthoDB" id="1862401at2759"/>
<dbReference type="InterPro" id="IPR050317">
    <property type="entry name" value="Plant_Fungal_Acyltransferase"/>
</dbReference>
<dbReference type="GO" id="GO:0016747">
    <property type="term" value="F:acyltransferase activity, transferring groups other than amino-acyl groups"/>
    <property type="evidence" value="ECO:0007669"/>
    <property type="project" value="TreeGrafter"/>
</dbReference>
<dbReference type="PANTHER" id="PTHR31642:SF310">
    <property type="entry name" value="FATTY ALCOHOL:CAFFEOYL-COA ACYLTRANSFERASE"/>
    <property type="match status" value="1"/>
</dbReference>
<evidence type="ECO:0000313" key="3">
    <source>
        <dbReference type="Proteomes" id="UP000285146"/>
    </source>
</evidence>
<dbReference type="AlphaFoldDB" id="A0A423XIT3"/>
<reference evidence="2 3" key="1">
    <citation type="submission" date="2015-09" db="EMBL/GenBank/DDBJ databases">
        <title>Host preference determinants of Valsa canker pathogens revealed by comparative genomics.</title>
        <authorList>
            <person name="Yin Z."/>
            <person name="Huang L."/>
        </authorList>
    </citation>
    <scope>NUCLEOTIDE SEQUENCE [LARGE SCALE GENOMIC DNA]</scope>
    <source>
        <strain evidence="2 3">SXYLt</strain>
    </source>
</reference>
<proteinExistence type="predicted"/>